<feature type="compositionally biased region" description="Basic and acidic residues" evidence="1">
    <location>
        <begin position="56"/>
        <end position="71"/>
    </location>
</feature>
<protein>
    <submittedName>
        <fullName evidence="3">Uncharacterized protein</fullName>
    </submittedName>
</protein>
<dbReference type="AlphaFoldDB" id="A0A562UPM9"/>
<proteinExistence type="predicted"/>
<gene>
    <name evidence="3" type="ORF">LX16_5055</name>
</gene>
<dbReference type="Proteomes" id="UP000321617">
    <property type="component" value="Unassembled WGS sequence"/>
</dbReference>
<evidence type="ECO:0000256" key="1">
    <source>
        <dbReference type="SAM" id="MobiDB-lite"/>
    </source>
</evidence>
<accession>A0A562UPM9</accession>
<keyword evidence="2" id="KW-1133">Transmembrane helix</keyword>
<comment type="caution">
    <text evidence="3">The sequence shown here is derived from an EMBL/GenBank/DDBJ whole genome shotgun (WGS) entry which is preliminary data.</text>
</comment>
<evidence type="ECO:0000256" key="2">
    <source>
        <dbReference type="SAM" id="Phobius"/>
    </source>
</evidence>
<dbReference type="RefSeq" id="WP_147144331.1">
    <property type="nucleotide sequence ID" value="NZ_BAABIJ010000007.1"/>
</dbReference>
<keyword evidence="4" id="KW-1185">Reference proteome</keyword>
<evidence type="ECO:0000313" key="3">
    <source>
        <dbReference type="EMBL" id="TWJ07569.1"/>
    </source>
</evidence>
<name>A0A562UPM9_9ACTN</name>
<reference evidence="3 4" key="1">
    <citation type="journal article" date="2013" name="Stand. Genomic Sci.">
        <title>Genomic Encyclopedia of Type Strains, Phase I: The one thousand microbial genomes (KMG-I) project.</title>
        <authorList>
            <person name="Kyrpides N.C."/>
            <person name="Woyke T."/>
            <person name="Eisen J.A."/>
            <person name="Garrity G."/>
            <person name="Lilburn T.G."/>
            <person name="Beck B.J."/>
            <person name="Whitman W.B."/>
            <person name="Hugenholtz P."/>
            <person name="Klenk H.P."/>
        </authorList>
    </citation>
    <scope>NUCLEOTIDE SEQUENCE [LARGE SCALE GENOMIC DNA]</scope>
    <source>
        <strain evidence="3 4">DSM 45044</strain>
    </source>
</reference>
<sequence length="71" mass="7635">MNLDVLIALSAVGVMVGGLTAIVIGDRKWIAHRRRRLKSGPGAVESSLPSTLLDPRPAERQSARRMDVSQG</sequence>
<organism evidence="3 4">
    <name type="scientific">Stackebrandtia albiflava</name>
    <dbReference type="NCBI Taxonomy" id="406432"/>
    <lineage>
        <taxon>Bacteria</taxon>
        <taxon>Bacillati</taxon>
        <taxon>Actinomycetota</taxon>
        <taxon>Actinomycetes</taxon>
        <taxon>Glycomycetales</taxon>
        <taxon>Glycomycetaceae</taxon>
        <taxon>Stackebrandtia</taxon>
    </lineage>
</organism>
<dbReference type="EMBL" id="VLLL01000011">
    <property type="protein sequence ID" value="TWJ07569.1"/>
    <property type="molecule type" value="Genomic_DNA"/>
</dbReference>
<keyword evidence="2" id="KW-0472">Membrane</keyword>
<keyword evidence="2" id="KW-0812">Transmembrane</keyword>
<evidence type="ECO:0000313" key="4">
    <source>
        <dbReference type="Proteomes" id="UP000321617"/>
    </source>
</evidence>
<feature type="transmembrane region" description="Helical" evidence="2">
    <location>
        <begin position="6"/>
        <end position="25"/>
    </location>
</feature>
<feature type="region of interest" description="Disordered" evidence="1">
    <location>
        <begin position="38"/>
        <end position="71"/>
    </location>
</feature>